<sequence>MLKNLKIKNLLLIFTAAIVFGACASKSEQEYNKPALYWYNKMMMQIGMNDLDEADDTYTSLESEHRNSPYIPTAMLILVNAHMADEQYALANFYLDEYIKRFSLSKDIDYARYMKIKANFMGFKQQFRDQQLIDDTLANIIDFKYKYPNSPYMPLVDTMNARLFMAKASMDKEIAALYERRDKPKAAELYMDKAKNSWVDPNEIKPVEVPFYRAIFE</sequence>
<feature type="domain" description="Outer membrane lipoprotein BamD-like" evidence="5">
    <location>
        <begin position="38"/>
        <end position="187"/>
    </location>
</feature>
<keyword evidence="2" id="KW-0472">Membrane</keyword>
<protein>
    <submittedName>
        <fullName evidence="6">Outer membrane protein assembly factor BamD</fullName>
    </submittedName>
</protein>
<gene>
    <name evidence="7" type="primary">bamD</name>
    <name evidence="6" type="ORF">AS859_05465</name>
    <name evidence="7" type="ORF">NGX11_02705</name>
</gene>
<dbReference type="Proteomes" id="UP000192599">
    <property type="component" value="Unassembled WGS sequence"/>
</dbReference>
<organism evidence="6 8">
    <name type="scientific">Aliarcobacter cryaerophilus</name>
    <dbReference type="NCBI Taxonomy" id="28198"/>
    <lineage>
        <taxon>Bacteria</taxon>
        <taxon>Pseudomonadati</taxon>
        <taxon>Campylobacterota</taxon>
        <taxon>Epsilonproteobacteria</taxon>
        <taxon>Campylobacterales</taxon>
        <taxon>Arcobacteraceae</taxon>
        <taxon>Aliarcobacter</taxon>
    </lineage>
</organism>
<evidence type="ECO:0000313" key="6">
    <source>
        <dbReference type="EMBL" id="OQR41473.1"/>
    </source>
</evidence>
<evidence type="ECO:0000256" key="1">
    <source>
        <dbReference type="ARBA" id="ARBA00022729"/>
    </source>
</evidence>
<dbReference type="EMBL" id="CP099556">
    <property type="protein sequence ID" value="UYF43853.1"/>
    <property type="molecule type" value="Genomic_DNA"/>
</dbReference>
<reference evidence="6 8" key="1">
    <citation type="submission" date="2017-04" db="EMBL/GenBank/DDBJ databases">
        <title>Accumulation and expression of multiple antibiotic resistance genes in Arcobacter cryaerophilus that thrives in sewage.</title>
        <authorList>
            <person name="Millar J.A."/>
            <person name="Raghavan R."/>
        </authorList>
    </citation>
    <scope>NUCLEOTIDE SEQUENCE [LARGE SCALE GENOMIC DNA]</scope>
    <source>
        <strain evidence="6 8">AZT-1</strain>
    </source>
</reference>
<feature type="chain" id="PRO_5041531294" evidence="4">
    <location>
        <begin position="25"/>
        <end position="217"/>
    </location>
</feature>
<accession>A0A1V9VC21</accession>
<name>A0A1V9VC21_9BACT</name>
<dbReference type="RefSeq" id="WP_066155605.1">
    <property type="nucleotide sequence ID" value="NZ_CP060264.1"/>
</dbReference>
<keyword evidence="1 4" id="KW-0732">Signal</keyword>
<evidence type="ECO:0000256" key="2">
    <source>
        <dbReference type="ARBA" id="ARBA00023136"/>
    </source>
</evidence>
<dbReference type="InterPro" id="IPR011990">
    <property type="entry name" value="TPR-like_helical_dom_sf"/>
</dbReference>
<proteinExistence type="predicted"/>
<dbReference type="PROSITE" id="PS51257">
    <property type="entry name" value="PROKAR_LIPOPROTEIN"/>
    <property type="match status" value="1"/>
</dbReference>
<evidence type="ECO:0000256" key="3">
    <source>
        <dbReference type="ARBA" id="ARBA00023237"/>
    </source>
</evidence>
<evidence type="ECO:0000256" key="4">
    <source>
        <dbReference type="SAM" id="SignalP"/>
    </source>
</evidence>
<dbReference type="InterPro" id="IPR017689">
    <property type="entry name" value="BamD"/>
</dbReference>
<evidence type="ECO:0000313" key="7">
    <source>
        <dbReference type="EMBL" id="UYF43853.1"/>
    </source>
</evidence>
<dbReference type="EMBL" id="LNTC01000054">
    <property type="protein sequence ID" value="OQR41473.1"/>
    <property type="molecule type" value="Genomic_DNA"/>
</dbReference>
<dbReference type="Gene3D" id="1.25.40.10">
    <property type="entry name" value="Tetratricopeptide repeat domain"/>
    <property type="match status" value="1"/>
</dbReference>
<dbReference type="Pfam" id="PF13525">
    <property type="entry name" value="YfiO"/>
    <property type="match status" value="1"/>
</dbReference>
<keyword evidence="3" id="KW-0998">Cell outer membrane</keyword>
<dbReference type="Proteomes" id="UP001164100">
    <property type="component" value="Chromosome"/>
</dbReference>
<dbReference type="NCBIfam" id="TIGR03302">
    <property type="entry name" value="OM_YfiO"/>
    <property type="match status" value="1"/>
</dbReference>
<reference evidence="7" key="2">
    <citation type="journal article" date="2022" name="Front. Microbiol.">
        <title>Species classification and novel plasmid identifications in Arcobacter cryaerophilus and Arcobacter cryaerophilus-like organisms.</title>
        <authorList>
            <person name="Zhou G."/>
            <person name="Wang M."/>
            <person name="Wang H."/>
            <person name="Chen X."/>
            <person name="Gu Y."/>
            <person name="Shao Z."/>
            <person name="Zhang J."/>
            <person name="Zhang M."/>
        </authorList>
    </citation>
    <scope>NUCLEOTIDE SEQUENCE</scope>
    <source>
        <strain evidence="7">ICDCAC48</strain>
    </source>
</reference>
<evidence type="ECO:0000313" key="8">
    <source>
        <dbReference type="Proteomes" id="UP000192599"/>
    </source>
</evidence>
<dbReference type="AlphaFoldDB" id="A0A1V9VC21"/>
<evidence type="ECO:0000259" key="5">
    <source>
        <dbReference type="Pfam" id="PF13525"/>
    </source>
</evidence>
<dbReference type="InterPro" id="IPR039565">
    <property type="entry name" value="BamD-like"/>
</dbReference>
<feature type="signal peptide" evidence="4">
    <location>
        <begin position="1"/>
        <end position="24"/>
    </location>
</feature>